<dbReference type="OrthoDB" id="6432511at2759"/>
<dbReference type="GO" id="GO:0005886">
    <property type="term" value="C:plasma membrane"/>
    <property type="evidence" value="ECO:0007669"/>
    <property type="project" value="UniProtKB-SubCell"/>
</dbReference>
<dbReference type="PANTHER" id="PTHR22907">
    <property type="entry name" value="GH04558P"/>
    <property type="match status" value="1"/>
</dbReference>
<evidence type="ECO:0000256" key="5">
    <source>
        <dbReference type="ARBA" id="ARBA00022729"/>
    </source>
</evidence>
<feature type="signal peptide" evidence="8">
    <location>
        <begin position="1"/>
        <end position="23"/>
    </location>
</feature>
<dbReference type="Proteomes" id="UP000274131">
    <property type="component" value="Unassembled WGS sequence"/>
</dbReference>
<dbReference type="InterPro" id="IPR056953">
    <property type="entry name" value="CUT_N"/>
</dbReference>
<evidence type="ECO:0000313" key="12">
    <source>
        <dbReference type="WBParaSite" id="EVEC_0000680901-mRNA-1"/>
    </source>
</evidence>
<evidence type="ECO:0000259" key="9">
    <source>
        <dbReference type="PROSITE" id="PS51034"/>
    </source>
</evidence>
<evidence type="ECO:0000256" key="3">
    <source>
        <dbReference type="ARBA" id="ARBA00022475"/>
    </source>
</evidence>
<evidence type="ECO:0000256" key="6">
    <source>
        <dbReference type="ARBA" id="ARBA00022989"/>
    </source>
</evidence>
<keyword evidence="2" id="KW-0193">Cuticle</keyword>
<evidence type="ECO:0000256" key="8">
    <source>
        <dbReference type="SAM" id="SignalP"/>
    </source>
</evidence>
<evidence type="ECO:0000313" key="11">
    <source>
        <dbReference type="Proteomes" id="UP000274131"/>
    </source>
</evidence>
<evidence type="ECO:0000313" key="10">
    <source>
        <dbReference type="EMBL" id="VDD91606.1"/>
    </source>
</evidence>
<dbReference type="EMBL" id="UXUI01008479">
    <property type="protein sequence ID" value="VDD91606.1"/>
    <property type="molecule type" value="Genomic_DNA"/>
</dbReference>
<keyword evidence="11" id="KW-1185">Reference proteome</keyword>
<reference evidence="12" key="1">
    <citation type="submission" date="2017-02" db="UniProtKB">
        <authorList>
            <consortium name="WormBaseParasite"/>
        </authorList>
    </citation>
    <scope>IDENTIFICATION</scope>
</reference>
<evidence type="ECO:0000256" key="1">
    <source>
        <dbReference type="ARBA" id="ARBA00004251"/>
    </source>
</evidence>
<keyword evidence="4" id="KW-0812">Transmembrane</keyword>
<evidence type="ECO:0000256" key="2">
    <source>
        <dbReference type="ARBA" id="ARBA00022460"/>
    </source>
</evidence>
<evidence type="ECO:0000256" key="4">
    <source>
        <dbReference type="ARBA" id="ARBA00022692"/>
    </source>
</evidence>
<keyword evidence="3" id="KW-1003">Cell membrane</keyword>
<dbReference type="PANTHER" id="PTHR22907:SF13">
    <property type="entry name" value="ZP DOMAIN-CONTAINING PROTEIN"/>
    <property type="match status" value="1"/>
</dbReference>
<dbReference type="Pfam" id="PF25057">
    <property type="entry name" value="CUT_N"/>
    <property type="match status" value="1"/>
</dbReference>
<keyword evidence="7" id="KW-0472">Membrane</keyword>
<keyword evidence="6" id="KW-1133">Transmembrane helix</keyword>
<proteinExistence type="predicted"/>
<comment type="subcellular location">
    <subcellularLocation>
        <location evidence="1">Cell membrane</location>
        <topology evidence="1">Single-pass type I membrane protein</topology>
    </subcellularLocation>
</comment>
<dbReference type="InterPro" id="IPR057475">
    <property type="entry name" value="CUT_C"/>
</dbReference>
<reference evidence="10 11" key="2">
    <citation type="submission" date="2018-10" db="EMBL/GenBank/DDBJ databases">
        <authorList>
            <consortium name="Pathogen Informatics"/>
        </authorList>
    </citation>
    <scope>NUCLEOTIDE SEQUENCE [LARGE SCALE GENOMIC DNA]</scope>
</reference>
<dbReference type="InterPro" id="IPR001507">
    <property type="entry name" value="ZP_dom"/>
</dbReference>
<dbReference type="InterPro" id="IPR042235">
    <property type="entry name" value="ZP-C_dom"/>
</dbReference>
<name>A0A0N4V8U3_ENTVE</name>
<dbReference type="Gene3D" id="2.60.40.4100">
    <property type="entry name" value="Zona pellucida, ZP-C domain"/>
    <property type="match status" value="1"/>
</dbReference>
<sequence length="334" mass="37729">MHRRLLFLLSVTFIFVTTPKVTCGPEKISIQGQTEDIFEGTVFIKNWRRTAGCSTTYSVAINSTNPSFSIPLDRLAQCGLELRRTATSKELEIFTIFVFSFHPNFVTAGDRSFAVHCIFVQQQMTVATKFNFISDISTKGIISGKAEAPKVEMLIQPDSDTQSRNVVKVGEKLLYIWKISKETEIYGLRVHQCFAETQDGRRMKVMNDGCSVDNDLITHPKYAENNAKAFANGLAFKFPDAEDITITCVVQTCIQKFEHLIAADDKNLCDSMPQCNKRSKRSVDSKNGTVEVYSMDNLVHHRLRVIDASSLPLFMSKLNSYLTSQIQFQHPKIK</sequence>
<evidence type="ECO:0000256" key="7">
    <source>
        <dbReference type="ARBA" id="ARBA00023136"/>
    </source>
</evidence>
<keyword evidence="5 8" id="KW-0732">Signal</keyword>
<dbReference type="PROSITE" id="PS51034">
    <property type="entry name" value="ZP_2"/>
    <property type="match status" value="1"/>
</dbReference>
<feature type="chain" id="PRO_5043122757" evidence="8">
    <location>
        <begin position="24"/>
        <end position="334"/>
    </location>
</feature>
<dbReference type="SMART" id="SM00241">
    <property type="entry name" value="ZP"/>
    <property type="match status" value="1"/>
</dbReference>
<organism evidence="12">
    <name type="scientific">Enterobius vermicularis</name>
    <name type="common">Human pinworm</name>
    <dbReference type="NCBI Taxonomy" id="51028"/>
    <lineage>
        <taxon>Eukaryota</taxon>
        <taxon>Metazoa</taxon>
        <taxon>Ecdysozoa</taxon>
        <taxon>Nematoda</taxon>
        <taxon>Chromadorea</taxon>
        <taxon>Rhabditida</taxon>
        <taxon>Spirurina</taxon>
        <taxon>Oxyuridomorpha</taxon>
        <taxon>Oxyuroidea</taxon>
        <taxon>Oxyuridae</taxon>
        <taxon>Enterobius</taxon>
    </lineage>
</organism>
<protein>
    <submittedName>
        <fullName evidence="12">ZP domain-containing protein</fullName>
    </submittedName>
</protein>
<feature type="domain" description="ZP" evidence="9">
    <location>
        <begin position="22"/>
        <end position="276"/>
    </location>
</feature>
<dbReference type="WBParaSite" id="EVEC_0000680901-mRNA-1">
    <property type="protein sequence ID" value="EVEC_0000680901-mRNA-1"/>
    <property type="gene ID" value="EVEC_0000680901"/>
</dbReference>
<dbReference type="GO" id="GO:0042302">
    <property type="term" value="F:structural constituent of cuticle"/>
    <property type="evidence" value="ECO:0007669"/>
    <property type="project" value="UniProtKB-KW"/>
</dbReference>
<dbReference type="InterPro" id="IPR051962">
    <property type="entry name" value="Cuticlin"/>
</dbReference>
<dbReference type="Pfam" id="PF25301">
    <property type="entry name" value="CUT_C"/>
    <property type="match status" value="1"/>
</dbReference>
<accession>A0A0N4V8U3</accession>
<gene>
    <name evidence="10" type="ORF">EVEC_LOCUS6357</name>
</gene>
<dbReference type="AlphaFoldDB" id="A0A0N4V8U3"/>